<feature type="non-terminal residue" evidence="2">
    <location>
        <position position="1"/>
    </location>
</feature>
<dbReference type="InterPro" id="IPR008271">
    <property type="entry name" value="Ser/Thr_kinase_AS"/>
</dbReference>
<sequence length="321" mass="35609">MSALLSQLRHRHLVSLIGYCDEKNEMILVYEYVENGTLRSHLYGSNKPLLEWKQWLEICIGAARGLHDLHTGSEKGIIHRDVKSSNILLDANKACSYTGYIGLRWFFNPGRRLTVQLVWSDLMWFGDRRSRGLVCAGFTGCRCKPETAAGMAAAAYGGLENSLGASKARAARRVGGREGLDMKLPPPPPNRAFPSWPSRAFPSPCMAALAVLDLRCSSCQEWGMGFLKRGRVELIVDQKIADKIRPDSMKKFGKIVEQCLADEGVDRPSMEDVLRDLNYALQLQDGLQLENAGCTGSDDNSMNSIVKLIPSQSSRVLESNM</sequence>
<dbReference type="InterPro" id="IPR020635">
    <property type="entry name" value="Tyr_kinase_cat_dom"/>
</dbReference>
<evidence type="ECO:0000313" key="3">
    <source>
        <dbReference type="Proteomes" id="UP000324897"/>
    </source>
</evidence>
<accession>A0A5J9U421</accession>
<dbReference type="AlphaFoldDB" id="A0A5J9U421"/>
<dbReference type="OrthoDB" id="689136at2759"/>
<name>A0A5J9U421_9POAL</name>
<evidence type="ECO:0000259" key="1">
    <source>
        <dbReference type="PROSITE" id="PS50011"/>
    </source>
</evidence>
<dbReference type="PANTHER" id="PTHR27003:SF426">
    <property type="entry name" value="RECEPTOR-LIKE PROTEIN KINASE HERK 1"/>
    <property type="match status" value="1"/>
</dbReference>
<feature type="domain" description="Protein kinase" evidence="1">
    <location>
        <begin position="1"/>
        <end position="281"/>
    </location>
</feature>
<dbReference type="Pfam" id="PF07714">
    <property type="entry name" value="PK_Tyr_Ser-Thr"/>
    <property type="match status" value="1"/>
</dbReference>
<organism evidence="2 3">
    <name type="scientific">Eragrostis curvula</name>
    <name type="common">weeping love grass</name>
    <dbReference type="NCBI Taxonomy" id="38414"/>
    <lineage>
        <taxon>Eukaryota</taxon>
        <taxon>Viridiplantae</taxon>
        <taxon>Streptophyta</taxon>
        <taxon>Embryophyta</taxon>
        <taxon>Tracheophyta</taxon>
        <taxon>Spermatophyta</taxon>
        <taxon>Magnoliopsida</taxon>
        <taxon>Liliopsida</taxon>
        <taxon>Poales</taxon>
        <taxon>Poaceae</taxon>
        <taxon>PACMAD clade</taxon>
        <taxon>Chloridoideae</taxon>
        <taxon>Eragrostideae</taxon>
        <taxon>Eragrostidinae</taxon>
        <taxon>Eragrostis</taxon>
    </lineage>
</organism>
<dbReference type="GO" id="GO:0005886">
    <property type="term" value="C:plasma membrane"/>
    <property type="evidence" value="ECO:0007669"/>
    <property type="project" value="TreeGrafter"/>
</dbReference>
<dbReference type="GO" id="GO:0005524">
    <property type="term" value="F:ATP binding"/>
    <property type="evidence" value="ECO:0007669"/>
    <property type="project" value="InterPro"/>
</dbReference>
<keyword evidence="3" id="KW-1185">Reference proteome</keyword>
<dbReference type="EMBL" id="RWGY01000029">
    <property type="protein sequence ID" value="TVU18197.1"/>
    <property type="molecule type" value="Genomic_DNA"/>
</dbReference>
<dbReference type="PROSITE" id="PS00108">
    <property type="entry name" value="PROTEIN_KINASE_ST"/>
    <property type="match status" value="1"/>
</dbReference>
<dbReference type="InterPro" id="IPR011009">
    <property type="entry name" value="Kinase-like_dom_sf"/>
</dbReference>
<protein>
    <recommendedName>
        <fullName evidence="1">Protein kinase domain-containing protein</fullName>
    </recommendedName>
</protein>
<dbReference type="InterPro" id="IPR045272">
    <property type="entry name" value="ANXUR1/2-like"/>
</dbReference>
<dbReference type="GO" id="GO:0009506">
    <property type="term" value="C:plasmodesma"/>
    <property type="evidence" value="ECO:0007669"/>
    <property type="project" value="TreeGrafter"/>
</dbReference>
<dbReference type="SUPFAM" id="SSF56112">
    <property type="entry name" value="Protein kinase-like (PK-like)"/>
    <property type="match status" value="1"/>
</dbReference>
<dbReference type="PROSITE" id="PS50011">
    <property type="entry name" value="PROTEIN_KINASE_DOM"/>
    <property type="match status" value="1"/>
</dbReference>
<reference evidence="2 3" key="1">
    <citation type="journal article" date="2019" name="Sci. Rep.">
        <title>A high-quality genome of Eragrostis curvula grass provides insights into Poaceae evolution and supports new strategies to enhance forage quality.</title>
        <authorList>
            <person name="Carballo J."/>
            <person name="Santos B.A.C.M."/>
            <person name="Zappacosta D."/>
            <person name="Garbus I."/>
            <person name="Selva J.P."/>
            <person name="Gallo C.A."/>
            <person name="Diaz A."/>
            <person name="Albertini E."/>
            <person name="Caccamo M."/>
            <person name="Echenique V."/>
        </authorList>
    </citation>
    <scope>NUCLEOTIDE SEQUENCE [LARGE SCALE GENOMIC DNA]</scope>
    <source>
        <strain evidence="3">cv. Victoria</strain>
        <tissue evidence="2">Leaf</tissue>
    </source>
</reference>
<dbReference type="Gramene" id="TVU18197">
    <property type="protein sequence ID" value="TVU18197"/>
    <property type="gene ID" value="EJB05_34278"/>
</dbReference>
<dbReference type="GO" id="GO:0004714">
    <property type="term" value="F:transmembrane receptor protein tyrosine kinase activity"/>
    <property type="evidence" value="ECO:0007669"/>
    <property type="project" value="InterPro"/>
</dbReference>
<dbReference type="Gene3D" id="1.10.510.10">
    <property type="entry name" value="Transferase(Phosphotransferase) domain 1"/>
    <property type="match status" value="2"/>
</dbReference>
<proteinExistence type="predicted"/>
<evidence type="ECO:0000313" key="2">
    <source>
        <dbReference type="EMBL" id="TVU18197.1"/>
    </source>
</evidence>
<dbReference type="SMART" id="SM00219">
    <property type="entry name" value="TyrKc"/>
    <property type="match status" value="1"/>
</dbReference>
<dbReference type="Proteomes" id="UP000324897">
    <property type="component" value="Chromosome 7"/>
</dbReference>
<dbReference type="PANTHER" id="PTHR27003">
    <property type="entry name" value="OS07G0166700 PROTEIN"/>
    <property type="match status" value="1"/>
</dbReference>
<dbReference type="InterPro" id="IPR000719">
    <property type="entry name" value="Prot_kinase_dom"/>
</dbReference>
<comment type="caution">
    <text evidence="2">The sequence shown here is derived from an EMBL/GenBank/DDBJ whole genome shotgun (WGS) entry which is preliminary data.</text>
</comment>
<dbReference type="InterPro" id="IPR001245">
    <property type="entry name" value="Ser-Thr/Tyr_kinase_cat_dom"/>
</dbReference>
<gene>
    <name evidence="2" type="ORF">EJB05_34278</name>
</gene>